<evidence type="ECO:0000313" key="3">
    <source>
        <dbReference type="EMBL" id="VTR95248.1"/>
    </source>
</evidence>
<sequence>MKLRWPRTLAVCLVALAPALVLAHEPAEAFTPSKSPAGNACDLPTELHMKNTGGMGPGGPGTGAGLCVFTSVEVAARWQNVRELDGFQKWMTKRPGGGWPEKLDQMLKQFCAEKGVSVPRYVQHTGGDAAFLDLAIKTRRMPAITYAGRDDFYRNQRIAHMVDLGHLDASTANIIDNNRPGTCLGMTRAELLERWRDMQGGWAFVWLGPPPPPGAVVVGQQCRNGRCPISPAISPTSPTSSPSPIGTPPSADHEWGQFDNGVWGWKLIEKVNYGVEPEKIGGAQRYWIDGRECTRAEAFAAVAADALTDDSDRYHLSLVADEFTGSALTSKLSDPRIAALIAKCHVQVYRPDSWVATSRLSSKVTLHEPQAKGGRIVGTAAGFSLDELLALLRPVLDPLWKPAPAPVPAPTPVPTPTPAPAPAPNPAPQPAPEPSPSPAPAPSGPQPSMFLSILAALAAWLFPKR</sequence>
<dbReference type="PANTHER" id="PTHR48148">
    <property type="entry name" value="KERATINOCYTE PROLINE-RICH PROTEIN"/>
    <property type="match status" value="1"/>
</dbReference>
<dbReference type="RefSeq" id="WP_197909582.1">
    <property type="nucleotide sequence ID" value="NZ_LR593886.1"/>
</dbReference>
<dbReference type="Proteomes" id="UP000464178">
    <property type="component" value="Chromosome"/>
</dbReference>
<dbReference type="AlphaFoldDB" id="A0A6P2D1P8"/>
<evidence type="ECO:0000313" key="4">
    <source>
        <dbReference type="Proteomes" id="UP000464178"/>
    </source>
</evidence>
<evidence type="ECO:0008006" key="5">
    <source>
        <dbReference type="Google" id="ProtNLM"/>
    </source>
</evidence>
<dbReference type="EMBL" id="LR593886">
    <property type="protein sequence ID" value="VTR95248.1"/>
    <property type="molecule type" value="Genomic_DNA"/>
</dbReference>
<evidence type="ECO:0000256" key="1">
    <source>
        <dbReference type="SAM" id="MobiDB-lite"/>
    </source>
</evidence>
<keyword evidence="2" id="KW-0732">Signal</keyword>
<dbReference type="PANTHER" id="PTHR48148:SF3">
    <property type="entry name" value="KERATINOCYTE PROLINE-RICH PROTEIN"/>
    <property type="match status" value="1"/>
</dbReference>
<proteinExistence type="predicted"/>
<feature type="region of interest" description="Disordered" evidence="1">
    <location>
        <begin position="407"/>
        <end position="446"/>
    </location>
</feature>
<dbReference type="KEGG" id="gms:SOIL9_24660"/>
<name>A0A6P2D1P8_9BACT</name>
<accession>A0A6P2D1P8</accession>
<feature type="compositionally biased region" description="Pro residues" evidence="1">
    <location>
        <begin position="407"/>
        <end position="445"/>
    </location>
</feature>
<organism evidence="3 4">
    <name type="scientific">Gemmata massiliana</name>
    <dbReference type="NCBI Taxonomy" id="1210884"/>
    <lineage>
        <taxon>Bacteria</taxon>
        <taxon>Pseudomonadati</taxon>
        <taxon>Planctomycetota</taxon>
        <taxon>Planctomycetia</taxon>
        <taxon>Gemmatales</taxon>
        <taxon>Gemmataceae</taxon>
        <taxon>Gemmata</taxon>
    </lineage>
</organism>
<keyword evidence="4" id="KW-1185">Reference proteome</keyword>
<gene>
    <name evidence="3" type="ORF">SOIL9_24660</name>
</gene>
<protein>
    <recommendedName>
        <fullName evidence="5">Peptidase C39-like domain-containing protein</fullName>
    </recommendedName>
</protein>
<feature type="signal peptide" evidence="2">
    <location>
        <begin position="1"/>
        <end position="23"/>
    </location>
</feature>
<evidence type="ECO:0000256" key="2">
    <source>
        <dbReference type="SAM" id="SignalP"/>
    </source>
</evidence>
<feature type="chain" id="PRO_5026908209" description="Peptidase C39-like domain-containing protein" evidence="2">
    <location>
        <begin position="24"/>
        <end position="465"/>
    </location>
</feature>
<reference evidence="3 4" key="1">
    <citation type="submission" date="2019-05" db="EMBL/GenBank/DDBJ databases">
        <authorList>
            <consortium name="Science for Life Laboratories"/>
        </authorList>
    </citation>
    <scope>NUCLEOTIDE SEQUENCE [LARGE SCALE GENOMIC DNA]</scope>
    <source>
        <strain evidence="3">Soil9</strain>
    </source>
</reference>